<dbReference type="SUPFAM" id="SSF82171">
    <property type="entry name" value="DPP6 N-terminal domain-like"/>
    <property type="match status" value="1"/>
</dbReference>
<reference evidence="5" key="1">
    <citation type="journal article" date="2019" name="Int. J. Syst. Evol. Microbiol.">
        <title>The Global Catalogue of Microorganisms (GCM) 10K type strain sequencing project: providing services to taxonomists for standard genome sequencing and annotation.</title>
        <authorList>
            <consortium name="The Broad Institute Genomics Platform"/>
            <consortium name="The Broad Institute Genome Sequencing Center for Infectious Disease"/>
            <person name="Wu L."/>
            <person name="Ma J."/>
        </authorList>
    </citation>
    <scope>NUCLEOTIDE SEQUENCE [LARGE SCALE GENOMIC DNA]</scope>
    <source>
        <strain evidence="5">KCTC 62164</strain>
    </source>
</reference>
<feature type="chain" id="PRO_5046712559" evidence="2">
    <location>
        <begin position="23"/>
        <end position="643"/>
    </location>
</feature>
<dbReference type="PANTHER" id="PTHR42776">
    <property type="entry name" value="SERINE PEPTIDASE S9 FAMILY MEMBER"/>
    <property type="match status" value="1"/>
</dbReference>
<dbReference type="PANTHER" id="PTHR42776:SF27">
    <property type="entry name" value="DIPEPTIDYL PEPTIDASE FAMILY MEMBER 6"/>
    <property type="match status" value="1"/>
</dbReference>
<protein>
    <submittedName>
        <fullName evidence="4">Prolyl oligopeptidase family serine peptidase</fullName>
    </submittedName>
</protein>
<dbReference type="InterPro" id="IPR029058">
    <property type="entry name" value="AB_hydrolase_fold"/>
</dbReference>
<feature type="domain" description="Peptidase S9 prolyl oligopeptidase catalytic" evidence="3">
    <location>
        <begin position="439"/>
        <end position="642"/>
    </location>
</feature>
<evidence type="ECO:0000256" key="2">
    <source>
        <dbReference type="SAM" id="SignalP"/>
    </source>
</evidence>
<evidence type="ECO:0000313" key="5">
    <source>
        <dbReference type="Proteomes" id="UP001595444"/>
    </source>
</evidence>
<name>A0ABV7D6P7_9PROT</name>
<feature type="signal peptide" evidence="2">
    <location>
        <begin position="1"/>
        <end position="22"/>
    </location>
</feature>
<dbReference type="Gene3D" id="3.40.50.1820">
    <property type="entry name" value="alpha/beta hydrolase"/>
    <property type="match status" value="1"/>
</dbReference>
<evidence type="ECO:0000313" key="4">
    <source>
        <dbReference type="EMBL" id="MFC3052642.1"/>
    </source>
</evidence>
<gene>
    <name evidence="4" type="ORF">ACFOKA_12075</name>
</gene>
<dbReference type="RefSeq" id="WP_194213704.1">
    <property type="nucleotide sequence ID" value="NZ_CP061205.1"/>
</dbReference>
<comment type="caution">
    <text evidence="4">The sequence shown here is derived from an EMBL/GenBank/DDBJ whole genome shotgun (WGS) entry which is preliminary data.</text>
</comment>
<proteinExistence type="predicted"/>
<keyword evidence="5" id="KW-1185">Reference proteome</keyword>
<dbReference type="Proteomes" id="UP001595444">
    <property type="component" value="Unassembled WGS sequence"/>
</dbReference>
<dbReference type="InterPro" id="IPR001375">
    <property type="entry name" value="Peptidase_S9_cat"/>
</dbReference>
<evidence type="ECO:0000259" key="3">
    <source>
        <dbReference type="Pfam" id="PF00326"/>
    </source>
</evidence>
<evidence type="ECO:0000256" key="1">
    <source>
        <dbReference type="ARBA" id="ARBA00022801"/>
    </source>
</evidence>
<organism evidence="4 5">
    <name type="scientific">Kordiimonas pumila</name>
    <dbReference type="NCBI Taxonomy" id="2161677"/>
    <lineage>
        <taxon>Bacteria</taxon>
        <taxon>Pseudomonadati</taxon>
        <taxon>Pseudomonadota</taxon>
        <taxon>Alphaproteobacteria</taxon>
        <taxon>Kordiimonadales</taxon>
        <taxon>Kordiimonadaceae</taxon>
        <taxon>Kordiimonas</taxon>
    </lineage>
</organism>
<dbReference type="SUPFAM" id="SSF53474">
    <property type="entry name" value="alpha/beta-Hydrolases"/>
    <property type="match status" value="1"/>
</dbReference>
<accession>A0ABV7D6P7</accession>
<dbReference type="EMBL" id="JBHRSL010000010">
    <property type="protein sequence ID" value="MFC3052642.1"/>
    <property type="molecule type" value="Genomic_DNA"/>
</dbReference>
<sequence>MFRCIAIMASLSLVFFSCSGWAKDAALNPADMQVEVFAALPNFENPKLSPDGTKMAFFTEDEGRRNLVIYSLTGEKPILIPPQDKVDYGAVFWKSDNVLLIRFDLSLNRWIFRGNSDESRMVSLNLEEMDFKWLGRPKRSRSDERVSQYDSMIDLLPDDPDHILLSLDHELDGYPTVYRVDVLDGGRRTAQSGRTGINRWYSDNAGEVRLGKGYRVQSTELNMKYKTVEGDWLDLNDLEWTNHYTFAGFTADNDNTAYVYGLSEKGTTGIYKLDMLSGKILSSVFTMKNHDIDYLYYHPVTNRLAGVFYTDDYTKLYYFDEDLDLLQRSIDHVLPGTINRIVSKARNRELYLILVRSDQNPGDYYFYDREKKSLGYFVSKRTAINEAIMATTKPVIIPVRDGSTIPGYVTLPHGKEAKNLPTIILPHGGPSARDSAEWDYEAQFYASRGWLVLKPNFRGSEGYGPAFEHAGDLQWGGLMQDDVTDATKWLVAEGVADPDRICIVGSSYGGYAALFATIKEPGLYKCAVSVNGVADLVRLKSGDKHYIGGRSWVKDMGLEGVDDKEVSPYHRAEDISAPVLLVAAKDDARVPYDLSRDLYSRLKRLKKPVDYVELKNGTHHMVTAEARFETLKAAEKFLKQYLD</sequence>
<keyword evidence="1" id="KW-0378">Hydrolase</keyword>
<keyword evidence="2" id="KW-0732">Signal</keyword>
<dbReference type="Pfam" id="PF00326">
    <property type="entry name" value="Peptidase_S9"/>
    <property type="match status" value="1"/>
</dbReference>
<dbReference type="PROSITE" id="PS51257">
    <property type="entry name" value="PROKAR_LIPOPROTEIN"/>
    <property type="match status" value="1"/>
</dbReference>